<dbReference type="PANTHER" id="PTHR42830">
    <property type="entry name" value="OSMOTICALLY INDUCIBLE FAMILY PROTEIN"/>
    <property type="match status" value="1"/>
</dbReference>
<accession>A0ABP5MSJ4</accession>
<gene>
    <name evidence="1" type="ORF">GCM10009784_19410</name>
</gene>
<evidence type="ECO:0000313" key="2">
    <source>
        <dbReference type="Proteomes" id="UP001500974"/>
    </source>
</evidence>
<dbReference type="SUPFAM" id="SSF82784">
    <property type="entry name" value="OsmC-like"/>
    <property type="match status" value="1"/>
</dbReference>
<organism evidence="1 2">
    <name type="scientific">Arthrobacter parietis</name>
    <dbReference type="NCBI Taxonomy" id="271434"/>
    <lineage>
        <taxon>Bacteria</taxon>
        <taxon>Bacillati</taxon>
        <taxon>Actinomycetota</taxon>
        <taxon>Actinomycetes</taxon>
        <taxon>Micrococcales</taxon>
        <taxon>Micrococcaceae</taxon>
        <taxon>Arthrobacter</taxon>
    </lineage>
</organism>
<dbReference type="Pfam" id="PF02566">
    <property type="entry name" value="OsmC"/>
    <property type="match status" value="1"/>
</dbReference>
<dbReference type="PANTHER" id="PTHR42830:SF2">
    <property type="entry name" value="OSMC_OHR FAMILY PROTEIN"/>
    <property type="match status" value="1"/>
</dbReference>
<reference evidence="2" key="1">
    <citation type="journal article" date="2019" name="Int. J. Syst. Evol. Microbiol.">
        <title>The Global Catalogue of Microorganisms (GCM) 10K type strain sequencing project: providing services to taxonomists for standard genome sequencing and annotation.</title>
        <authorList>
            <consortium name="The Broad Institute Genomics Platform"/>
            <consortium name="The Broad Institute Genome Sequencing Center for Infectious Disease"/>
            <person name="Wu L."/>
            <person name="Ma J."/>
        </authorList>
    </citation>
    <scope>NUCLEOTIDE SEQUENCE [LARGE SCALE GENOMIC DNA]</scope>
    <source>
        <strain evidence="2">JCM 14917</strain>
    </source>
</reference>
<sequence length="193" mass="20806">MHPLAGPRTAVIGQRVYFVAMNLSEHHYQVRVVWTGNRGAGTSSYRSYTRDHEVASAGVPIIPGSADPTFHGNPERWNPEQLLLAALSQCHMLSYLHMAVKNGIVVTAYEDAAEGTMRLNADGSGEFTGVILKPRVTITDSTVKHTAQSIHTDAAAACFIGRSVNFPVLHEPVVMVGGTANPVTELSRQKTTA</sequence>
<comment type="caution">
    <text evidence="1">The sequence shown here is derived from an EMBL/GenBank/DDBJ whole genome shotgun (WGS) entry which is preliminary data.</text>
</comment>
<dbReference type="InterPro" id="IPR015946">
    <property type="entry name" value="KH_dom-like_a/b"/>
</dbReference>
<proteinExistence type="predicted"/>
<dbReference type="InterPro" id="IPR036102">
    <property type="entry name" value="OsmC/Ohrsf"/>
</dbReference>
<dbReference type="InterPro" id="IPR052707">
    <property type="entry name" value="OsmC_Ohr_Peroxiredoxin"/>
</dbReference>
<keyword evidence="2" id="KW-1185">Reference proteome</keyword>
<evidence type="ECO:0000313" key="1">
    <source>
        <dbReference type="EMBL" id="GAA2175751.1"/>
    </source>
</evidence>
<dbReference type="Proteomes" id="UP001500974">
    <property type="component" value="Unassembled WGS sequence"/>
</dbReference>
<dbReference type="InterPro" id="IPR003718">
    <property type="entry name" value="OsmC/Ohr_fam"/>
</dbReference>
<dbReference type="Gene3D" id="3.30.300.20">
    <property type="match status" value="1"/>
</dbReference>
<name>A0ABP5MSJ4_9MICC</name>
<dbReference type="EMBL" id="BAAAON010000002">
    <property type="protein sequence ID" value="GAA2175751.1"/>
    <property type="molecule type" value="Genomic_DNA"/>
</dbReference>
<protein>
    <submittedName>
        <fullName evidence="1">OsmC family protein</fullName>
    </submittedName>
</protein>